<dbReference type="InterPro" id="IPR045801">
    <property type="entry name" value="MEKK4_N"/>
</dbReference>
<evidence type="ECO:0000256" key="3">
    <source>
        <dbReference type="ARBA" id="ARBA00022723"/>
    </source>
</evidence>
<keyword evidence="9 10" id="KW-0238">DNA-binding</keyword>
<evidence type="ECO:0000259" key="12">
    <source>
        <dbReference type="PROSITE" id="PS50011"/>
    </source>
</evidence>
<dbReference type="PROSITE" id="PS00108">
    <property type="entry name" value="PROTEIN_KINASE_ST"/>
    <property type="match status" value="1"/>
</dbReference>
<dbReference type="SUPFAM" id="SSF56112">
    <property type="entry name" value="Protein kinase-like (PK-like)"/>
    <property type="match status" value="1"/>
</dbReference>
<dbReference type="PROSITE" id="PS50011">
    <property type="entry name" value="PROTEIN_KINASE_DOM"/>
    <property type="match status" value="1"/>
</dbReference>
<evidence type="ECO:0000256" key="10">
    <source>
        <dbReference type="PROSITE-ProRule" id="PRU00309"/>
    </source>
</evidence>
<evidence type="ECO:0000256" key="8">
    <source>
        <dbReference type="ARBA" id="ARBA00022840"/>
    </source>
</evidence>
<dbReference type="PROSITE" id="PS50950">
    <property type="entry name" value="ZF_THAP"/>
    <property type="match status" value="1"/>
</dbReference>
<reference evidence="15" key="1">
    <citation type="submission" date="2016-11" db="UniProtKB">
        <authorList>
            <consortium name="WormBaseParasite"/>
        </authorList>
    </citation>
    <scope>IDENTIFICATION</scope>
</reference>
<feature type="domain" description="Protein kinase" evidence="12">
    <location>
        <begin position="465"/>
        <end position="778"/>
    </location>
</feature>
<dbReference type="Proteomes" id="UP000095280">
    <property type="component" value="Unplaced"/>
</dbReference>
<keyword evidence="3" id="KW-0479">Metal-binding</keyword>
<keyword evidence="7" id="KW-0862">Zinc</keyword>
<dbReference type="InterPro" id="IPR000719">
    <property type="entry name" value="Prot_kinase_dom"/>
</dbReference>
<evidence type="ECO:0000259" key="13">
    <source>
        <dbReference type="PROSITE" id="PS50950"/>
    </source>
</evidence>
<evidence type="ECO:0000256" key="7">
    <source>
        <dbReference type="ARBA" id="ARBA00022833"/>
    </source>
</evidence>
<dbReference type="GO" id="GO:0003677">
    <property type="term" value="F:DNA binding"/>
    <property type="evidence" value="ECO:0007669"/>
    <property type="project" value="UniProtKB-UniRule"/>
</dbReference>
<dbReference type="GO" id="GO:0000165">
    <property type="term" value="P:MAPK cascade"/>
    <property type="evidence" value="ECO:0007669"/>
    <property type="project" value="InterPro"/>
</dbReference>
<dbReference type="GO" id="GO:0005524">
    <property type="term" value="F:ATP binding"/>
    <property type="evidence" value="ECO:0007669"/>
    <property type="project" value="UniProtKB-KW"/>
</dbReference>
<evidence type="ECO:0000313" key="15">
    <source>
        <dbReference type="WBParaSite" id="maker-unitig_19663-snap-gene-0.2-mRNA-1"/>
    </source>
</evidence>
<evidence type="ECO:0000256" key="6">
    <source>
        <dbReference type="ARBA" id="ARBA00022777"/>
    </source>
</evidence>
<accession>A0A1I8F3Y1</accession>
<dbReference type="SMART" id="SM00220">
    <property type="entry name" value="S_TKc"/>
    <property type="match status" value="1"/>
</dbReference>
<evidence type="ECO:0000313" key="14">
    <source>
        <dbReference type="Proteomes" id="UP000095280"/>
    </source>
</evidence>
<dbReference type="GO" id="GO:0008270">
    <property type="term" value="F:zinc ion binding"/>
    <property type="evidence" value="ECO:0007669"/>
    <property type="project" value="UniProtKB-KW"/>
</dbReference>
<dbReference type="InterPro" id="IPR011009">
    <property type="entry name" value="Kinase-like_dom_sf"/>
</dbReference>
<protein>
    <submittedName>
        <fullName evidence="15">Protein kinase domain-containing protein</fullName>
    </submittedName>
</protein>
<feature type="region of interest" description="Disordered" evidence="11">
    <location>
        <begin position="674"/>
        <end position="693"/>
    </location>
</feature>
<keyword evidence="14" id="KW-1185">Reference proteome</keyword>
<dbReference type="Pfam" id="PF00069">
    <property type="entry name" value="Pkinase"/>
    <property type="match status" value="1"/>
</dbReference>
<dbReference type="WBParaSite" id="maker-unitig_19663-snap-gene-0.2-mRNA-1">
    <property type="protein sequence ID" value="maker-unitig_19663-snap-gene-0.2-mRNA-1"/>
    <property type="gene ID" value="maker-unitig_19663-snap-gene-0.2"/>
</dbReference>
<keyword evidence="1" id="KW-0723">Serine/threonine-protein kinase</keyword>
<keyword evidence="8" id="KW-0067">ATP-binding</keyword>
<evidence type="ECO:0000256" key="2">
    <source>
        <dbReference type="ARBA" id="ARBA00022679"/>
    </source>
</evidence>
<keyword evidence="5 10" id="KW-0863">Zinc-finger</keyword>
<proteinExistence type="predicted"/>
<evidence type="ECO:0000256" key="9">
    <source>
        <dbReference type="ARBA" id="ARBA00023125"/>
    </source>
</evidence>
<keyword evidence="2" id="KW-0808">Transferase</keyword>
<dbReference type="Gene3D" id="1.10.510.10">
    <property type="entry name" value="Transferase(Phosphotransferase) domain 1"/>
    <property type="match status" value="1"/>
</dbReference>
<name>A0A1I8F3Y1_9PLAT</name>
<dbReference type="Pfam" id="PF19431">
    <property type="entry name" value="MEKK4_N"/>
    <property type="match status" value="1"/>
</dbReference>
<dbReference type="PANTHER" id="PTHR11584">
    <property type="entry name" value="SERINE/THREONINE PROTEIN KINASE"/>
    <property type="match status" value="1"/>
</dbReference>
<feature type="compositionally biased region" description="Low complexity" evidence="11">
    <location>
        <begin position="893"/>
        <end position="916"/>
    </location>
</feature>
<dbReference type="AlphaFoldDB" id="A0A1I8F3Y1"/>
<feature type="region of interest" description="Disordered" evidence="11">
    <location>
        <begin position="628"/>
        <end position="667"/>
    </location>
</feature>
<keyword evidence="6" id="KW-0418">Kinase</keyword>
<feature type="domain" description="THAP-type" evidence="13">
    <location>
        <begin position="978"/>
        <end position="1057"/>
    </location>
</feature>
<dbReference type="InterPro" id="IPR008271">
    <property type="entry name" value="Ser/Thr_kinase_AS"/>
</dbReference>
<evidence type="ECO:0000256" key="5">
    <source>
        <dbReference type="ARBA" id="ARBA00022771"/>
    </source>
</evidence>
<dbReference type="SUPFAM" id="SSF57716">
    <property type="entry name" value="Glucocorticoid receptor-like (DNA-binding domain)"/>
    <property type="match status" value="1"/>
</dbReference>
<feature type="region of interest" description="Disordered" evidence="11">
    <location>
        <begin position="862"/>
        <end position="943"/>
    </location>
</feature>
<dbReference type="InterPro" id="IPR006612">
    <property type="entry name" value="THAP_Znf"/>
</dbReference>
<feature type="compositionally biased region" description="Low complexity" evidence="11">
    <location>
        <begin position="678"/>
        <end position="691"/>
    </location>
</feature>
<evidence type="ECO:0000256" key="4">
    <source>
        <dbReference type="ARBA" id="ARBA00022741"/>
    </source>
</evidence>
<sequence length="1070" mass="119708">MVGPPTQPFRPNDKEKLMQDSLSALDLDIKNLLIHYFEFLDQWVLRFFKEQPDASKEYKEFVLENEWSFIRNLGPYITTGQELAVRHFCKINSHFFQSTGEFFLDSFKLRFSSDQYPPLEVDAEQLRSLKSSAGEARERAMKSLGFVYILKKDLEIAHSYESSAPAASFMQMKKLSDFLNSNQKRDWPVNCPLVAVDKTLDKNLVWTGEEVTIQSSDAEYRLNLASLEALSSILENKLNGFIVRATRPSAVSTTSFSTCSSSSEAPTRCAKDIFGCLRRMVQDEGDIWPQDALHQGFRVSFEYNKELVRLYADEVNRVELFTHFVELVELYWTFIKDRCEEGQLVIVDNSTSRLRYLATVIVDNSNVLPGPPAPWSSPFCDFLLNHLRARPGWPGQPRKLFDKFRRLVKRLHQPSGWATPLSIRRRAFSANQVLKHLTPDPPSTLQERRMRAIESLESARQEFLTSKRWIATSGKTSTRSSAAERENATAAKYHHFPHRWKRGTGWAKAAAHGVKKIDLSRAPESDLKDLIDEFEAVKRLSHDNIVVSTTASRCTAPKRCCSWSCATLATCTAPPARAWTLRMIRDYTGLLTKALAYIHEQKLTHRDVKSANVFLTLLAGQAQTRRLRLRPDLPAAPDPALHRESSRSHGAADANPDTHQQQQHSTTRRLATLTFLSPRANPRRVPAANPPGTSGASAAWCGKMLTGKPPWHDLPQEGAIYFKVAFWSRLSRCRCRTPPAATRTSCFDREAQSFPDGLSAHRPAPAAHGAQLMNHTFSFVMFFEVTSSSSVDIVLRGTFALTSSFRWTSSSVPSTTVSHRVHQLTTAAITAAAESGSMLHTSSADGRRRSLKKWKAFLERTARAAGGGGGKSRSRRPAEGGSGGACKDRSSSQKRSSGESGSQQSGAAAVRSSSRSTVVHLLGSSSNLKEERKSASIAAPGTETHLKNTLPASAAEKQLHAKFGHNAVTAMRLVSLFLRPSQRVVGCKSNYESERLATKVHLFPKDSVERERWKKALPNILESVTDHMGICAKHWPPDTTMVKKRRFEAPKDPPSISPMVFLRVWSRTKV</sequence>
<dbReference type="PANTHER" id="PTHR11584:SF369">
    <property type="entry name" value="MITOGEN-ACTIVATED PROTEIN KINASE KINASE KINASE 19-RELATED"/>
    <property type="match status" value="1"/>
</dbReference>
<keyword evidence="4" id="KW-0547">Nucleotide-binding</keyword>
<organism evidence="14 15">
    <name type="scientific">Macrostomum lignano</name>
    <dbReference type="NCBI Taxonomy" id="282301"/>
    <lineage>
        <taxon>Eukaryota</taxon>
        <taxon>Metazoa</taxon>
        <taxon>Spiralia</taxon>
        <taxon>Lophotrochozoa</taxon>
        <taxon>Platyhelminthes</taxon>
        <taxon>Rhabditophora</taxon>
        <taxon>Macrostomorpha</taxon>
        <taxon>Macrostomida</taxon>
        <taxon>Macrostomidae</taxon>
        <taxon>Macrostomum</taxon>
    </lineage>
</organism>
<dbReference type="GO" id="GO:0004674">
    <property type="term" value="F:protein serine/threonine kinase activity"/>
    <property type="evidence" value="ECO:0007669"/>
    <property type="project" value="UniProtKB-KW"/>
</dbReference>
<evidence type="ECO:0000256" key="1">
    <source>
        <dbReference type="ARBA" id="ARBA00022527"/>
    </source>
</evidence>
<evidence type="ECO:0000256" key="11">
    <source>
        <dbReference type="SAM" id="MobiDB-lite"/>
    </source>
</evidence>